<dbReference type="InterPro" id="IPR036770">
    <property type="entry name" value="Ankyrin_rpt-contain_sf"/>
</dbReference>
<evidence type="ECO:0000313" key="11">
    <source>
        <dbReference type="Proteomes" id="UP001432027"/>
    </source>
</evidence>
<dbReference type="SUPFAM" id="SSF48403">
    <property type="entry name" value="Ankyrin repeat"/>
    <property type="match status" value="1"/>
</dbReference>
<dbReference type="InterPro" id="IPR013783">
    <property type="entry name" value="Ig-like_fold"/>
</dbReference>
<feature type="domain" description="CG-1" evidence="9">
    <location>
        <begin position="12"/>
        <end position="137"/>
    </location>
</feature>
<evidence type="ECO:0000259" key="9">
    <source>
        <dbReference type="PROSITE" id="PS51437"/>
    </source>
</evidence>
<name>A0AAV5SNQ5_9BILA</name>
<evidence type="ECO:0000313" key="10">
    <source>
        <dbReference type="EMBL" id="GMS84753.1"/>
    </source>
</evidence>
<dbReference type="CDD" id="cd23767">
    <property type="entry name" value="IQCD"/>
    <property type="match status" value="1"/>
</dbReference>
<dbReference type="SMART" id="SM00015">
    <property type="entry name" value="IQ"/>
    <property type="match status" value="3"/>
</dbReference>
<proteinExistence type="inferred from homology"/>
<dbReference type="Pfam" id="PF03859">
    <property type="entry name" value="CG-1"/>
    <property type="match status" value="1"/>
</dbReference>
<dbReference type="GO" id="GO:0003690">
    <property type="term" value="F:double-stranded DNA binding"/>
    <property type="evidence" value="ECO:0007669"/>
    <property type="project" value="TreeGrafter"/>
</dbReference>
<evidence type="ECO:0000256" key="8">
    <source>
        <dbReference type="SAM" id="MobiDB-lite"/>
    </source>
</evidence>
<dbReference type="SUPFAM" id="SSF81296">
    <property type="entry name" value="E set domains"/>
    <property type="match status" value="1"/>
</dbReference>
<dbReference type="GO" id="GO:0006357">
    <property type="term" value="P:regulation of transcription by RNA polymerase II"/>
    <property type="evidence" value="ECO:0007669"/>
    <property type="project" value="TreeGrafter"/>
</dbReference>
<dbReference type="PANTHER" id="PTHR23335:SF1">
    <property type="entry name" value="CALMODULIN-BINDING TRANSCRIPTION ACTIVATOR, ISOFORM F"/>
    <property type="match status" value="1"/>
</dbReference>
<dbReference type="AlphaFoldDB" id="A0AAV5SNQ5"/>
<keyword evidence="4" id="KW-0010">Activator</keyword>
<comment type="subcellular location">
    <subcellularLocation>
        <location evidence="1">Nucleus</location>
    </subcellularLocation>
</comment>
<dbReference type="Gene3D" id="2.60.40.10">
    <property type="entry name" value="Immunoglobulins"/>
    <property type="match status" value="1"/>
</dbReference>
<dbReference type="Gene3D" id="1.20.5.190">
    <property type="match status" value="1"/>
</dbReference>
<dbReference type="EMBL" id="BTSX01000002">
    <property type="protein sequence ID" value="GMS84753.1"/>
    <property type="molecule type" value="Genomic_DNA"/>
</dbReference>
<dbReference type="GO" id="GO:0003712">
    <property type="term" value="F:transcription coregulator activity"/>
    <property type="evidence" value="ECO:0007669"/>
    <property type="project" value="TreeGrafter"/>
</dbReference>
<evidence type="ECO:0000256" key="7">
    <source>
        <dbReference type="ARBA" id="ARBA00029480"/>
    </source>
</evidence>
<sequence length="936" mass="105447">MSTITSFSPSPSFDSYPAPKLTWNRNEDVYRILEAAAVHGEWLSGSVHERPPSGTQLLFSRSQVDFKNDGYEWTRRKDGRLIREDHMKLKVKKMDVIHANYAHSAIISTFHRRAYSLISNPDIVLVHYLKSEETDETGVVSFSGRISDSIRKNGLNPTLSQLLTQMEPILSPRCMNKTEIEYVAQEVMENLRREAETKLNRRNSCSSASRRGLSSVILARQPSAFSDSVDTQFGSGVKREWNERNNGNLYERDGGHSRSHSGDTGNSSDEMATDWSRIERVNGPTPSCSDWSTFNSEWSTSFNQGPSTSADSPTLSLCPGVTSTKGGDRVVIMGGWFVRGPEYSVVFGDKRTSAILVQDGVIQVVTPPGKGKISIRVLSDETPIGPPLDFFYRSCTHEDATHNNLLQALIDRVHLLCAAFNSPANIESMDPDSILSVVDSLKGRPLVFPYLINSSFPSRTILHLASALDFYQLIQRILYRREDFPTKYREFDINAKDVEGETPLTIALADRNRCAVFLATEAGWSLHDLDRESERLRSESVSMRGPHSMDDEIACHRDEDDEMCDGPARSTEAWVISHRETMMEGREGMRGEEMGSRVPLEISMDTEVLVPDSPTMANLFQAVTSPGMVDDNARDQMAILTKRLIDALPSNVKISNGVIHNHVPLMSHPHIAYSNCDSMSHGETSMRSGNEYQNDPMVMGYVHHNLYDGHMHHPHDGFFNHYTHPEVNPFSSMLPSTSFGVDNISIGELDVELEEKDLGDFLSGSNTILMDVDPLQKKLETLKLNPKEQRDVYEAALLMSDFVGGSSPNDSQRNAATTIQTCYRRYKQYCYLRRLHNAAVVVQKHFRLRRANQREEAHDEVQEHPSMQGESICIQVPNRSLSREHWAAATIQNAYRGHRKRQAAARKIQKFMRQTRQKLRKKHEANDDVCTGDGTT</sequence>
<dbReference type="InterPro" id="IPR005559">
    <property type="entry name" value="CG-1_dom"/>
</dbReference>
<accession>A0AAV5SNQ5</accession>
<dbReference type="Pfam" id="PF01833">
    <property type="entry name" value="TIG"/>
    <property type="match status" value="1"/>
</dbReference>
<dbReference type="InterPro" id="IPR014756">
    <property type="entry name" value="Ig_E-set"/>
</dbReference>
<evidence type="ECO:0000256" key="5">
    <source>
        <dbReference type="ARBA" id="ARBA00023163"/>
    </source>
</evidence>
<keyword evidence="3" id="KW-0040">ANK repeat</keyword>
<reference evidence="10" key="1">
    <citation type="submission" date="2023-10" db="EMBL/GenBank/DDBJ databases">
        <title>Genome assembly of Pristionchus species.</title>
        <authorList>
            <person name="Yoshida K."/>
            <person name="Sommer R.J."/>
        </authorList>
    </citation>
    <scope>NUCLEOTIDE SEQUENCE</scope>
    <source>
        <strain evidence="10">RS0144</strain>
    </source>
</reference>
<gene>
    <name evidence="10" type="ORF">PENTCL1PPCAC_6928</name>
</gene>
<keyword evidence="11" id="KW-1185">Reference proteome</keyword>
<protein>
    <recommendedName>
        <fullName evidence="9">CG-1 domain-containing protein</fullName>
    </recommendedName>
</protein>
<evidence type="ECO:0000256" key="3">
    <source>
        <dbReference type="ARBA" id="ARBA00023043"/>
    </source>
</evidence>
<comment type="caution">
    <text evidence="10">The sequence shown here is derived from an EMBL/GenBank/DDBJ whole genome shotgun (WGS) entry which is preliminary data.</text>
</comment>
<dbReference type="Proteomes" id="UP001432027">
    <property type="component" value="Unassembled WGS sequence"/>
</dbReference>
<evidence type="ECO:0000256" key="6">
    <source>
        <dbReference type="ARBA" id="ARBA00023242"/>
    </source>
</evidence>
<keyword evidence="5" id="KW-0804">Transcription</keyword>
<comment type="subunit">
    <text evidence="7">May interact with calmodulin.</text>
</comment>
<dbReference type="SMART" id="SM01076">
    <property type="entry name" value="CG-1"/>
    <property type="match status" value="1"/>
</dbReference>
<dbReference type="InterPro" id="IPR000048">
    <property type="entry name" value="IQ_motif_EF-hand-BS"/>
</dbReference>
<feature type="region of interest" description="Disordered" evidence="8">
    <location>
        <begin position="236"/>
        <end position="272"/>
    </location>
</feature>
<dbReference type="PROSITE" id="PS51437">
    <property type="entry name" value="CG_1"/>
    <property type="match status" value="1"/>
</dbReference>
<feature type="region of interest" description="Disordered" evidence="8">
    <location>
        <begin position="916"/>
        <end position="936"/>
    </location>
</feature>
<evidence type="ECO:0000256" key="1">
    <source>
        <dbReference type="ARBA" id="ARBA00004123"/>
    </source>
</evidence>
<evidence type="ECO:0000256" key="4">
    <source>
        <dbReference type="ARBA" id="ARBA00023159"/>
    </source>
</evidence>
<evidence type="ECO:0000256" key="2">
    <source>
        <dbReference type="ARBA" id="ARBA00008267"/>
    </source>
</evidence>
<keyword evidence="6" id="KW-0539">Nucleus</keyword>
<dbReference type="InterPro" id="IPR002909">
    <property type="entry name" value="IPT_dom"/>
</dbReference>
<dbReference type="GO" id="GO:0005634">
    <property type="term" value="C:nucleus"/>
    <property type="evidence" value="ECO:0007669"/>
    <property type="project" value="UniProtKB-SubCell"/>
</dbReference>
<dbReference type="CDD" id="cd00102">
    <property type="entry name" value="IPT"/>
    <property type="match status" value="1"/>
</dbReference>
<organism evidence="10 11">
    <name type="scientific">Pristionchus entomophagus</name>
    <dbReference type="NCBI Taxonomy" id="358040"/>
    <lineage>
        <taxon>Eukaryota</taxon>
        <taxon>Metazoa</taxon>
        <taxon>Ecdysozoa</taxon>
        <taxon>Nematoda</taxon>
        <taxon>Chromadorea</taxon>
        <taxon>Rhabditida</taxon>
        <taxon>Rhabditina</taxon>
        <taxon>Diplogasteromorpha</taxon>
        <taxon>Diplogasteroidea</taxon>
        <taxon>Neodiplogasteridae</taxon>
        <taxon>Pristionchus</taxon>
    </lineage>
</organism>
<dbReference type="PANTHER" id="PTHR23335">
    <property type="entry name" value="CALMODULIN-BINDING TRANSCRIPTION ACTIVATOR CAMTA"/>
    <property type="match status" value="1"/>
</dbReference>
<comment type="similarity">
    <text evidence="2">Belongs to the CAMTA family.</text>
</comment>
<dbReference type="PROSITE" id="PS50096">
    <property type="entry name" value="IQ"/>
    <property type="match status" value="1"/>
</dbReference>